<comment type="caution">
    <text evidence="1">The sequence shown here is derived from an EMBL/GenBank/DDBJ whole genome shotgun (WGS) entry which is preliminary data.</text>
</comment>
<dbReference type="PANTHER" id="PTHR42791:SF2">
    <property type="entry name" value="N-ACETYLTRANSFERASE DOMAIN-CONTAINING PROTEIN"/>
    <property type="match status" value="1"/>
</dbReference>
<proteinExistence type="predicted"/>
<dbReference type="Proteomes" id="UP000664132">
    <property type="component" value="Unassembled WGS sequence"/>
</dbReference>
<gene>
    <name evidence="1" type="ORF">IFR04_013967</name>
</gene>
<dbReference type="InterPro" id="IPR052523">
    <property type="entry name" value="Trichothecene_AcTrans"/>
</dbReference>
<protein>
    <recommendedName>
        <fullName evidence="3">N-acetyltransferase domain-containing protein</fullName>
    </recommendedName>
</protein>
<dbReference type="CDD" id="cd04301">
    <property type="entry name" value="NAT_SF"/>
    <property type="match status" value="1"/>
</dbReference>
<evidence type="ECO:0000313" key="1">
    <source>
        <dbReference type="EMBL" id="KAG4412893.1"/>
    </source>
</evidence>
<dbReference type="EMBL" id="JAFJYH010000346">
    <property type="protein sequence ID" value="KAG4412893.1"/>
    <property type="molecule type" value="Genomic_DNA"/>
</dbReference>
<keyword evidence="2" id="KW-1185">Reference proteome</keyword>
<dbReference type="AlphaFoldDB" id="A0A8H7T625"/>
<dbReference type="Gene3D" id="3.40.630.30">
    <property type="match status" value="1"/>
</dbReference>
<dbReference type="InterPro" id="IPR016181">
    <property type="entry name" value="Acyl_CoA_acyltransferase"/>
</dbReference>
<dbReference type="SUPFAM" id="SSF55729">
    <property type="entry name" value="Acyl-CoA N-acyltransferases (Nat)"/>
    <property type="match status" value="1"/>
</dbReference>
<dbReference type="PANTHER" id="PTHR42791">
    <property type="entry name" value="GNAT FAMILY ACETYLTRANSFERASE"/>
    <property type="match status" value="1"/>
</dbReference>
<evidence type="ECO:0008006" key="3">
    <source>
        <dbReference type="Google" id="ProtNLM"/>
    </source>
</evidence>
<sequence length="236" mass="26731">MAPFTIHQAVPSDLDEMVDVWVQACKEDTNWRMMKGSMTEEQEYAFVKDTIRSRVEIGVRIGAFQSWKIVDEDNGEIAGWTSASLPKTLTKEETKLITPSRQLPPEGNAAVRDFMLHEVGPLSAKNGFDRTKHFHRQGSMVRPEYQRQGLMRRLTAYIHEIADAQGEPVYVSARSAGAGSFLKQGFEVLEWVDLEMGELDENFRGKGELKNGKTRFRLMKREAGAKPTPEKKLIEG</sequence>
<name>A0A8H7T625_9HELO</name>
<evidence type="ECO:0000313" key="2">
    <source>
        <dbReference type="Proteomes" id="UP000664132"/>
    </source>
</evidence>
<reference evidence="1" key="1">
    <citation type="submission" date="2021-02" db="EMBL/GenBank/DDBJ databases">
        <title>Genome sequence Cadophora malorum strain M34.</title>
        <authorList>
            <person name="Stefanovic E."/>
            <person name="Vu D."/>
            <person name="Scully C."/>
            <person name="Dijksterhuis J."/>
            <person name="Roader J."/>
            <person name="Houbraken J."/>
        </authorList>
    </citation>
    <scope>NUCLEOTIDE SEQUENCE</scope>
    <source>
        <strain evidence="1">M34</strain>
    </source>
</reference>
<dbReference type="OrthoDB" id="410198at2759"/>
<organism evidence="1 2">
    <name type="scientific">Cadophora malorum</name>
    <dbReference type="NCBI Taxonomy" id="108018"/>
    <lineage>
        <taxon>Eukaryota</taxon>
        <taxon>Fungi</taxon>
        <taxon>Dikarya</taxon>
        <taxon>Ascomycota</taxon>
        <taxon>Pezizomycotina</taxon>
        <taxon>Leotiomycetes</taxon>
        <taxon>Helotiales</taxon>
        <taxon>Ploettnerulaceae</taxon>
        <taxon>Cadophora</taxon>
    </lineage>
</organism>
<accession>A0A8H7T625</accession>